<dbReference type="PROSITE" id="PS50011">
    <property type="entry name" value="PROTEIN_KINASE_DOM"/>
    <property type="match status" value="1"/>
</dbReference>
<keyword evidence="1" id="KW-0808">Transferase</keyword>
<feature type="domain" description="Protein kinase" evidence="5">
    <location>
        <begin position="111"/>
        <end position="384"/>
    </location>
</feature>
<dbReference type="PANTHER" id="PTHR44329">
    <property type="entry name" value="SERINE/THREONINE-PROTEIN KINASE TNNI3K-RELATED"/>
    <property type="match status" value="1"/>
</dbReference>
<keyword evidence="2" id="KW-0547">Nucleotide-binding</keyword>
<evidence type="ECO:0000256" key="4">
    <source>
        <dbReference type="ARBA" id="ARBA00022840"/>
    </source>
</evidence>
<dbReference type="InterPro" id="IPR000719">
    <property type="entry name" value="Prot_kinase_dom"/>
</dbReference>
<dbReference type="InterPro" id="IPR051681">
    <property type="entry name" value="Ser/Thr_Kinases-Pseudokinases"/>
</dbReference>
<evidence type="ECO:0000256" key="1">
    <source>
        <dbReference type="ARBA" id="ARBA00022679"/>
    </source>
</evidence>
<dbReference type="PANTHER" id="PTHR44329:SF288">
    <property type="entry name" value="MITOGEN-ACTIVATED PROTEIN KINASE KINASE KINASE 20"/>
    <property type="match status" value="1"/>
</dbReference>
<gene>
    <name evidence="6" type="primary">TUS1_9</name>
    <name evidence="6" type="ORF">AAF712_009015</name>
</gene>
<dbReference type="Gene3D" id="1.10.510.10">
    <property type="entry name" value="Transferase(Phosphotransferase) domain 1"/>
    <property type="match status" value="1"/>
</dbReference>
<dbReference type="EMBL" id="JBBXMP010000068">
    <property type="protein sequence ID" value="KAL0064049.1"/>
    <property type="molecule type" value="Genomic_DNA"/>
</dbReference>
<evidence type="ECO:0000256" key="3">
    <source>
        <dbReference type="ARBA" id="ARBA00022777"/>
    </source>
</evidence>
<evidence type="ECO:0000313" key="6">
    <source>
        <dbReference type="EMBL" id="KAL0064049.1"/>
    </source>
</evidence>
<dbReference type="InterPro" id="IPR008271">
    <property type="entry name" value="Ser/Thr_kinase_AS"/>
</dbReference>
<keyword evidence="7" id="KW-1185">Reference proteome</keyword>
<accession>A0ABR2ZSM4</accession>
<dbReference type="SMART" id="SM00220">
    <property type="entry name" value="S_TKc"/>
    <property type="match status" value="1"/>
</dbReference>
<reference evidence="6 7" key="1">
    <citation type="submission" date="2024-05" db="EMBL/GenBank/DDBJ databases">
        <title>A draft genome resource for the thread blight pathogen Marasmius tenuissimus strain MS-2.</title>
        <authorList>
            <person name="Yulfo-Soto G.E."/>
            <person name="Baruah I.K."/>
            <person name="Amoako-Attah I."/>
            <person name="Bukari Y."/>
            <person name="Meinhardt L.W."/>
            <person name="Bailey B.A."/>
            <person name="Cohen S.P."/>
        </authorList>
    </citation>
    <scope>NUCLEOTIDE SEQUENCE [LARGE SCALE GENOMIC DNA]</scope>
    <source>
        <strain evidence="6 7">MS-2</strain>
    </source>
</reference>
<dbReference type="InterPro" id="IPR011009">
    <property type="entry name" value="Kinase-like_dom_sf"/>
</dbReference>
<dbReference type="Pfam" id="PF07714">
    <property type="entry name" value="PK_Tyr_Ser-Thr"/>
    <property type="match status" value="1"/>
</dbReference>
<sequence>MDSLEVTDSLKDVQHAAQDVPMDDDLEMTDSFEDSLKDAQRVVQDVLNDEDKYRKIIEAKGDDAQECLDLLQLLAEQSKTSLQSSMLKMMLRLLEHSGLYPQCLVVKDVKRPSGRPAGGGSFGDVYKGVIGGQAVCLKLPRIFEDTEDPDADKLIKVLLHTPVTRLDPKKCLQLGQEYMREAIVWRQLNHPNLLPFIGVYYLDEAPNQLCLISPWMERGDLTRYLKSAQKQNADVDRLLLAYDVAAGLSYLHSKKIVHGDLKGPNVLMNADERALIGDFGLSRVVETHTPGLFNSTTERSDIYAYAGVCYEIFTGKQPFYKLHDMAIFDAVVNREERPDRPEEARELSDSIWEIMMSCWQYDQHLRPSVGDVFARIGELKNPKTGTAVQTRSAPDLSLSSHGQIWLDVKCPPINTAVLHRLLSQQKNTPSVHGPHNTEVVYNSLPSSHSRFGTMERIYAILQDGEKCRKVLGAREGEAQRYLDLFYAVRTMSIACVASLEQ</sequence>
<proteinExistence type="predicted"/>
<dbReference type="SUPFAM" id="SSF56112">
    <property type="entry name" value="Protein kinase-like (PK-like)"/>
    <property type="match status" value="1"/>
</dbReference>
<evidence type="ECO:0000256" key="2">
    <source>
        <dbReference type="ARBA" id="ARBA00022741"/>
    </source>
</evidence>
<dbReference type="Proteomes" id="UP001437256">
    <property type="component" value="Unassembled WGS sequence"/>
</dbReference>
<keyword evidence="4" id="KW-0067">ATP-binding</keyword>
<keyword evidence="3" id="KW-0418">Kinase</keyword>
<organism evidence="6 7">
    <name type="scientific">Marasmius tenuissimus</name>
    <dbReference type="NCBI Taxonomy" id="585030"/>
    <lineage>
        <taxon>Eukaryota</taxon>
        <taxon>Fungi</taxon>
        <taxon>Dikarya</taxon>
        <taxon>Basidiomycota</taxon>
        <taxon>Agaricomycotina</taxon>
        <taxon>Agaricomycetes</taxon>
        <taxon>Agaricomycetidae</taxon>
        <taxon>Agaricales</taxon>
        <taxon>Marasmiineae</taxon>
        <taxon>Marasmiaceae</taxon>
        <taxon>Marasmius</taxon>
    </lineage>
</organism>
<evidence type="ECO:0000259" key="5">
    <source>
        <dbReference type="PROSITE" id="PS50011"/>
    </source>
</evidence>
<protein>
    <submittedName>
        <fullName evidence="6">Rho guanine nucleotide exchange factor</fullName>
    </submittedName>
</protein>
<name>A0ABR2ZSM4_9AGAR</name>
<dbReference type="InterPro" id="IPR001245">
    <property type="entry name" value="Ser-Thr/Tyr_kinase_cat_dom"/>
</dbReference>
<dbReference type="PROSITE" id="PS00108">
    <property type="entry name" value="PROTEIN_KINASE_ST"/>
    <property type="match status" value="1"/>
</dbReference>
<evidence type="ECO:0000313" key="7">
    <source>
        <dbReference type="Proteomes" id="UP001437256"/>
    </source>
</evidence>
<comment type="caution">
    <text evidence="6">The sequence shown here is derived from an EMBL/GenBank/DDBJ whole genome shotgun (WGS) entry which is preliminary data.</text>
</comment>